<feature type="region of interest" description="Disordered" evidence="1">
    <location>
        <begin position="9"/>
        <end position="35"/>
    </location>
</feature>
<evidence type="ECO:0000313" key="3">
    <source>
        <dbReference type="Proteomes" id="UP000765509"/>
    </source>
</evidence>
<comment type="caution">
    <text evidence="2">The sequence shown here is derived from an EMBL/GenBank/DDBJ whole genome shotgun (WGS) entry which is preliminary data.</text>
</comment>
<keyword evidence="3" id="KW-1185">Reference proteome</keyword>
<evidence type="ECO:0000313" key="2">
    <source>
        <dbReference type="EMBL" id="MBW0492520.1"/>
    </source>
</evidence>
<proteinExistence type="predicted"/>
<reference evidence="2" key="1">
    <citation type="submission" date="2021-03" db="EMBL/GenBank/DDBJ databases">
        <title>Draft genome sequence of rust myrtle Austropuccinia psidii MF-1, a brazilian biotype.</title>
        <authorList>
            <person name="Quecine M.C."/>
            <person name="Pachon D.M.R."/>
            <person name="Bonatelli M.L."/>
            <person name="Correr F.H."/>
            <person name="Franceschini L.M."/>
            <person name="Leite T.F."/>
            <person name="Margarido G.R.A."/>
            <person name="Almeida C.A."/>
            <person name="Ferrarezi J.A."/>
            <person name="Labate C.A."/>
        </authorList>
    </citation>
    <scope>NUCLEOTIDE SEQUENCE</scope>
    <source>
        <strain evidence="2">MF-1</strain>
    </source>
</reference>
<organism evidence="2 3">
    <name type="scientific">Austropuccinia psidii MF-1</name>
    <dbReference type="NCBI Taxonomy" id="1389203"/>
    <lineage>
        <taxon>Eukaryota</taxon>
        <taxon>Fungi</taxon>
        <taxon>Dikarya</taxon>
        <taxon>Basidiomycota</taxon>
        <taxon>Pucciniomycotina</taxon>
        <taxon>Pucciniomycetes</taxon>
        <taxon>Pucciniales</taxon>
        <taxon>Sphaerophragmiaceae</taxon>
        <taxon>Austropuccinia</taxon>
    </lineage>
</organism>
<dbReference type="AlphaFoldDB" id="A0A9Q3H811"/>
<accession>A0A9Q3H811</accession>
<name>A0A9Q3H811_9BASI</name>
<dbReference type="EMBL" id="AVOT02011626">
    <property type="protein sequence ID" value="MBW0492520.1"/>
    <property type="molecule type" value="Genomic_DNA"/>
</dbReference>
<sequence>MAGPCLIHIPPGGTAAPAPGQRSAPSPARDSAMSHSRHGAVLSLDARQAIAVKCFSNGVIDVSSRLLLVQHLLISVGQLGSILDCTTRWVGGERSPNQPVNAAASSRLGLFILRLHQLNSSRAIDGFHPQLSINALRLLQLQFVLSGFGKAMLV</sequence>
<evidence type="ECO:0000256" key="1">
    <source>
        <dbReference type="SAM" id="MobiDB-lite"/>
    </source>
</evidence>
<gene>
    <name evidence="2" type="ORF">O181_032235</name>
</gene>
<feature type="compositionally biased region" description="Low complexity" evidence="1">
    <location>
        <begin position="10"/>
        <end position="20"/>
    </location>
</feature>
<dbReference type="Proteomes" id="UP000765509">
    <property type="component" value="Unassembled WGS sequence"/>
</dbReference>
<protein>
    <submittedName>
        <fullName evidence="2">Uncharacterized protein</fullName>
    </submittedName>
</protein>